<feature type="repeat" description="TPR" evidence="3">
    <location>
        <begin position="218"/>
        <end position="251"/>
    </location>
</feature>
<keyword evidence="2 3" id="KW-0802">TPR repeat</keyword>
<evidence type="ECO:0000313" key="4">
    <source>
        <dbReference type="EMBL" id="HHJ53275.1"/>
    </source>
</evidence>
<dbReference type="Pfam" id="PF00515">
    <property type="entry name" value="TPR_1"/>
    <property type="match status" value="1"/>
</dbReference>
<feature type="repeat" description="TPR" evidence="3">
    <location>
        <begin position="82"/>
        <end position="115"/>
    </location>
</feature>
<dbReference type="Pfam" id="PF07720">
    <property type="entry name" value="TPR_3"/>
    <property type="match status" value="1"/>
</dbReference>
<keyword evidence="1" id="KW-0677">Repeat</keyword>
<evidence type="ECO:0000256" key="3">
    <source>
        <dbReference type="PROSITE-ProRule" id="PRU00339"/>
    </source>
</evidence>
<feature type="repeat" description="TPR" evidence="3">
    <location>
        <begin position="320"/>
        <end position="353"/>
    </location>
</feature>
<dbReference type="Proteomes" id="UP000886124">
    <property type="component" value="Unassembled WGS sequence"/>
</dbReference>
<evidence type="ECO:0000256" key="2">
    <source>
        <dbReference type="ARBA" id="ARBA00022803"/>
    </source>
</evidence>
<reference evidence="4" key="1">
    <citation type="journal article" date="2020" name="mSystems">
        <title>Genome- and Community-Level Interaction Insights into Carbon Utilization and Element Cycling Functions of Hydrothermarchaeota in Hydrothermal Sediment.</title>
        <authorList>
            <person name="Zhou Z."/>
            <person name="Liu Y."/>
            <person name="Xu W."/>
            <person name="Pan J."/>
            <person name="Luo Z.H."/>
            <person name="Li M."/>
        </authorList>
    </citation>
    <scope>NUCLEOTIDE SEQUENCE [LARGE SCALE GENOMIC DNA]</scope>
    <source>
        <strain evidence="4">HyVt-527</strain>
    </source>
</reference>
<dbReference type="Pfam" id="PF13181">
    <property type="entry name" value="TPR_8"/>
    <property type="match status" value="2"/>
</dbReference>
<dbReference type="AlphaFoldDB" id="A0A7V5PQX3"/>
<dbReference type="InterPro" id="IPR019734">
    <property type="entry name" value="TPR_rpt"/>
</dbReference>
<dbReference type="PANTHER" id="PTHR12558">
    <property type="entry name" value="CELL DIVISION CYCLE 16,23,27"/>
    <property type="match status" value="1"/>
</dbReference>
<evidence type="ECO:0000256" key="1">
    <source>
        <dbReference type="ARBA" id="ARBA00022737"/>
    </source>
</evidence>
<dbReference type="PROSITE" id="PS51257">
    <property type="entry name" value="PROKAR_LIPOPROTEIN"/>
    <property type="match status" value="1"/>
</dbReference>
<dbReference type="InterPro" id="IPR011990">
    <property type="entry name" value="TPR-like_helical_dom_sf"/>
</dbReference>
<dbReference type="Pfam" id="PF07719">
    <property type="entry name" value="TPR_2"/>
    <property type="match status" value="1"/>
</dbReference>
<feature type="repeat" description="TPR" evidence="3">
    <location>
        <begin position="354"/>
        <end position="387"/>
    </location>
</feature>
<dbReference type="PANTHER" id="PTHR12558:SF13">
    <property type="entry name" value="CELL DIVISION CYCLE PROTEIN 27 HOMOLOG"/>
    <property type="match status" value="1"/>
</dbReference>
<proteinExistence type="predicted"/>
<dbReference type="PROSITE" id="PS50005">
    <property type="entry name" value="TPR"/>
    <property type="match status" value="8"/>
</dbReference>
<accession>A0A7V5PQX3</accession>
<dbReference type="SUPFAM" id="SSF48452">
    <property type="entry name" value="TPR-like"/>
    <property type="match status" value="2"/>
</dbReference>
<feature type="repeat" description="TPR" evidence="3">
    <location>
        <begin position="525"/>
        <end position="558"/>
    </location>
</feature>
<dbReference type="Gene3D" id="1.25.40.10">
    <property type="entry name" value="Tetratricopeptide repeat domain"/>
    <property type="match status" value="3"/>
</dbReference>
<dbReference type="EMBL" id="DROD01000560">
    <property type="protein sequence ID" value="HHJ53275.1"/>
    <property type="molecule type" value="Genomic_DNA"/>
</dbReference>
<dbReference type="PROSITE" id="PS50293">
    <property type="entry name" value="TPR_REGION"/>
    <property type="match status" value="1"/>
</dbReference>
<feature type="repeat" description="TPR" evidence="3">
    <location>
        <begin position="116"/>
        <end position="149"/>
    </location>
</feature>
<dbReference type="Pfam" id="PF14559">
    <property type="entry name" value="TPR_19"/>
    <property type="match status" value="2"/>
</dbReference>
<organism evidence="4">
    <name type="scientific">Caldithrix abyssi</name>
    <dbReference type="NCBI Taxonomy" id="187145"/>
    <lineage>
        <taxon>Bacteria</taxon>
        <taxon>Pseudomonadati</taxon>
        <taxon>Calditrichota</taxon>
        <taxon>Calditrichia</taxon>
        <taxon>Calditrichales</taxon>
        <taxon>Calditrichaceae</taxon>
        <taxon>Caldithrix</taxon>
    </lineage>
</organism>
<name>A0A7V5PQX3_CALAY</name>
<dbReference type="InterPro" id="IPR013105">
    <property type="entry name" value="TPR_2"/>
</dbReference>
<comment type="caution">
    <text evidence="4">The sequence shown here is derived from an EMBL/GenBank/DDBJ whole genome shotgun (WGS) entry which is preliminary data.</text>
</comment>
<protein>
    <submittedName>
        <fullName evidence="4">Tetratricopeptide repeat protein</fullName>
    </submittedName>
</protein>
<feature type="repeat" description="TPR" evidence="3">
    <location>
        <begin position="388"/>
        <end position="421"/>
    </location>
</feature>
<gene>
    <name evidence="4" type="ORF">ENJ89_08795</name>
</gene>
<sequence length="569" mass="66702">MKTKFYIITVIGFALFLASCAGEQKITRHTRETENRLKSKRNEFRLKARDYFLEGLFLEQEGRYNEALVRYYQALHHDSTSATIYNSIAENHLRLGHLESAEVLLRKALRLDPKNTESLALMAECQYRIGRDDLAIEYYRRLLAVDPYDDDSRQYLILLLEKNGDMAAVAKQNEQFLKLYGNDPAVMERVAALYFKQKQYDKALHYYRLLTKADSTRSRFYYLIGSIYEFKHQPDSAVVYFKRALHFRPDFSQALDRLTTIYRNQREWDKIINAYKPVLQADSSNRVARVLSAEAYFYLEKYDQARRLLRPFTEQKDVPLSILELMGRVEMESKHYVQAIDLFKRIIQQDEKNKYAWLFLAFTQSDMGAADSAEATYRRAVELFPDDAMLWSFYGITLQQQEKYQPAIRAFKHALSLEPDNRNALTNLPIVYESLGMYARCDSLYEVALKHYPDDPLLLNNFSYSLSERGVRLNEALKMAQKALQLKPREAAYLDTIGWIYYKLGDYAQAEKYIRESVDLRPDSGVVIEHLGDVYNKMGRTDRALEMWQKALQLNPDDQKLQEKINSLK</sequence>
<dbReference type="SMART" id="SM00028">
    <property type="entry name" value="TPR"/>
    <property type="match status" value="13"/>
</dbReference>
<dbReference type="InterPro" id="IPR011716">
    <property type="entry name" value="TPR-3"/>
</dbReference>
<feature type="repeat" description="TPR" evidence="3">
    <location>
        <begin position="491"/>
        <end position="524"/>
    </location>
</feature>